<evidence type="ECO:0000313" key="2">
    <source>
        <dbReference type="EMBL" id="NOJ47074.1"/>
    </source>
</evidence>
<evidence type="ECO:0000259" key="1">
    <source>
        <dbReference type="PROSITE" id="PS50943"/>
    </source>
</evidence>
<protein>
    <submittedName>
        <fullName evidence="2">Helix-turn-helix transcriptional regulator</fullName>
    </submittedName>
</protein>
<dbReference type="InterPro" id="IPR010982">
    <property type="entry name" value="Lambda_DNA-bd_dom_sf"/>
</dbReference>
<dbReference type="PROSITE" id="PS50943">
    <property type="entry name" value="HTH_CROC1"/>
    <property type="match status" value="1"/>
</dbReference>
<dbReference type="GO" id="GO:0003677">
    <property type="term" value="F:DNA binding"/>
    <property type="evidence" value="ECO:0007669"/>
    <property type="project" value="InterPro"/>
</dbReference>
<dbReference type="InterPro" id="IPR001387">
    <property type="entry name" value="Cro/C1-type_HTH"/>
</dbReference>
<accession>A0A7Y4H4C2</accession>
<dbReference type="Gene3D" id="1.10.260.40">
    <property type="entry name" value="lambda repressor-like DNA-binding domains"/>
    <property type="match status" value="1"/>
</dbReference>
<dbReference type="Proteomes" id="UP000528734">
    <property type="component" value="Unassembled WGS sequence"/>
</dbReference>
<reference evidence="2 3" key="1">
    <citation type="submission" date="2020-03" db="EMBL/GenBank/DDBJ databases">
        <title>Bradyrhizobium diversity isolated from nodules of Muelleranthus trifoliolatus.</title>
        <authorList>
            <person name="Klepa M."/>
            <person name="Helene L."/>
            <person name="Hungria M."/>
        </authorList>
    </citation>
    <scope>NUCLEOTIDE SEQUENCE [LARGE SCALE GENOMIC DNA]</scope>
    <source>
        <strain evidence="2 3">WSM 1744</strain>
    </source>
</reference>
<feature type="domain" description="HTH cro/C1-type" evidence="1">
    <location>
        <begin position="23"/>
        <end position="70"/>
    </location>
</feature>
<dbReference type="Pfam" id="PF01381">
    <property type="entry name" value="HTH_3"/>
    <property type="match status" value="1"/>
</dbReference>
<organism evidence="2 3">
    <name type="scientific">Bradyrhizobium archetypum</name>
    <dbReference type="NCBI Taxonomy" id="2721160"/>
    <lineage>
        <taxon>Bacteria</taxon>
        <taxon>Pseudomonadati</taxon>
        <taxon>Pseudomonadota</taxon>
        <taxon>Alphaproteobacteria</taxon>
        <taxon>Hyphomicrobiales</taxon>
        <taxon>Nitrobacteraceae</taxon>
        <taxon>Bradyrhizobium</taxon>
    </lineage>
</organism>
<gene>
    <name evidence="2" type="ORF">HCN50_12595</name>
</gene>
<dbReference type="RefSeq" id="WP_171709930.1">
    <property type="nucleotide sequence ID" value="NZ_JAAVLW010000003.1"/>
</dbReference>
<comment type="caution">
    <text evidence="2">The sequence shown here is derived from an EMBL/GenBank/DDBJ whole genome shotgun (WGS) entry which is preliminary data.</text>
</comment>
<sequence>MATRKSGPLDVMVGARIRVSGNRGMIQTMLAERIGATFQQVQKYERGTNWVGASQLLLIASVLGVSVGEFFESAEAGSSGLSSPTRLLAEPGALRALKACARTTNPRVRLCIANLIDSIADRTPGMKATVTRLNTDDRGKRRTFPSQG</sequence>
<evidence type="ECO:0000313" key="3">
    <source>
        <dbReference type="Proteomes" id="UP000528734"/>
    </source>
</evidence>
<dbReference type="AlphaFoldDB" id="A0A7Y4H4C2"/>
<keyword evidence="3" id="KW-1185">Reference proteome</keyword>
<dbReference type="SUPFAM" id="SSF47413">
    <property type="entry name" value="lambda repressor-like DNA-binding domains"/>
    <property type="match status" value="1"/>
</dbReference>
<name>A0A7Y4H4C2_9BRAD</name>
<dbReference type="EMBL" id="JAAVLW010000003">
    <property type="protein sequence ID" value="NOJ47074.1"/>
    <property type="molecule type" value="Genomic_DNA"/>
</dbReference>
<dbReference type="CDD" id="cd00093">
    <property type="entry name" value="HTH_XRE"/>
    <property type="match status" value="1"/>
</dbReference>
<proteinExistence type="predicted"/>